<keyword evidence="8" id="KW-1185">Reference proteome</keyword>
<dbReference type="PIRSF" id="PIRSF000005">
    <property type="entry name" value="Cytochrome_c4"/>
    <property type="match status" value="1"/>
</dbReference>
<evidence type="ECO:0000256" key="3">
    <source>
        <dbReference type="ARBA" id="ARBA00023004"/>
    </source>
</evidence>
<dbReference type="EMBL" id="BAAAEW010000047">
    <property type="protein sequence ID" value="GAA0769398.1"/>
    <property type="molecule type" value="Genomic_DNA"/>
</dbReference>
<evidence type="ECO:0000256" key="2">
    <source>
        <dbReference type="ARBA" id="ARBA00022723"/>
    </source>
</evidence>
<proteinExistence type="predicted"/>
<dbReference type="SUPFAM" id="SSF46626">
    <property type="entry name" value="Cytochrome c"/>
    <property type="match status" value="2"/>
</dbReference>
<evidence type="ECO:0000256" key="1">
    <source>
        <dbReference type="ARBA" id="ARBA00022617"/>
    </source>
</evidence>
<dbReference type="PROSITE" id="PS51007">
    <property type="entry name" value="CYTC"/>
    <property type="match status" value="1"/>
</dbReference>
<feature type="chain" id="PRO_5045357083" evidence="5">
    <location>
        <begin position="22"/>
        <end position="230"/>
    </location>
</feature>
<name>A0ABN1KKA6_9BURK</name>
<evidence type="ECO:0000313" key="8">
    <source>
        <dbReference type="Proteomes" id="UP001500279"/>
    </source>
</evidence>
<feature type="domain" description="Cytochrome c" evidence="6">
    <location>
        <begin position="123"/>
        <end position="206"/>
    </location>
</feature>
<evidence type="ECO:0000256" key="4">
    <source>
        <dbReference type="PROSITE-ProRule" id="PRU00433"/>
    </source>
</evidence>
<gene>
    <name evidence="7" type="ORF">GCM10009107_60200</name>
</gene>
<keyword evidence="3 4" id="KW-0408">Iron</keyword>
<protein>
    <submittedName>
        <fullName evidence="7">C-type cytochrome</fullName>
    </submittedName>
</protein>
<evidence type="ECO:0000313" key="7">
    <source>
        <dbReference type="EMBL" id="GAA0769398.1"/>
    </source>
</evidence>
<dbReference type="Proteomes" id="UP001500279">
    <property type="component" value="Unassembled WGS sequence"/>
</dbReference>
<feature type="signal peptide" evidence="5">
    <location>
        <begin position="1"/>
        <end position="21"/>
    </location>
</feature>
<evidence type="ECO:0000256" key="5">
    <source>
        <dbReference type="SAM" id="SignalP"/>
    </source>
</evidence>
<dbReference type="InterPro" id="IPR009056">
    <property type="entry name" value="Cyt_c-like_dom"/>
</dbReference>
<keyword evidence="1 4" id="KW-0349">Heme</keyword>
<organism evidence="7 8">
    <name type="scientific">Ideonella azotifigens</name>
    <dbReference type="NCBI Taxonomy" id="513160"/>
    <lineage>
        <taxon>Bacteria</taxon>
        <taxon>Pseudomonadati</taxon>
        <taxon>Pseudomonadota</taxon>
        <taxon>Betaproteobacteria</taxon>
        <taxon>Burkholderiales</taxon>
        <taxon>Sphaerotilaceae</taxon>
        <taxon>Ideonella</taxon>
    </lineage>
</organism>
<comment type="caution">
    <text evidence="7">The sequence shown here is derived from an EMBL/GenBank/DDBJ whole genome shotgun (WGS) entry which is preliminary data.</text>
</comment>
<sequence length="230" mass="23830">MHLFFRLLCAVAMWASAAAFAAPVEDSMAQRVQACTGCHGAQGQATRQGYFPRIAGKPAGYLYNQLLSFRAGTRHNEAMGYLLAQLSDDYLREIAGHFASLDLPYPPAPPIQATAASLSRGAVLATQGDAARGLPACAACHGAQLTGVQPATPGLIGLPRDYLVAQLGAWQSGQRLALAPDCMASVARKLSVDDLNAVSSWLATQSPPAHARPAAALAAPAPLRCGSGAP</sequence>
<dbReference type="InterPro" id="IPR050597">
    <property type="entry name" value="Cytochrome_c_Oxidase_Subunit"/>
</dbReference>
<dbReference type="InterPro" id="IPR036909">
    <property type="entry name" value="Cyt_c-like_dom_sf"/>
</dbReference>
<dbReference type="PANTHER" id="PTHR33751:SF11">
    <property type="entry name" value="BLL4483 PROTEIN"/>
    <property type="match status" value="1"/>
</dbReference>
<reference evidence="7 8" key="1">
    <citation type="journal article" date="2019" name="Int. J. Syst. Evol. Microbiol.">
        <title>The Global Catalogue of Microorganisms (GCM) 10K type strain sequencing project: providing services to taxonomists for standard genome sequencing and annotation.</title>
        <authorList>
            <consortium name="The Broad Institute Genomics Platform"/>
            <consortium name="The Broad Institute Genome Sequencing Center for Infectious Disease"/>
            <person name="Wu L."/>
            <person name="Ma J."/>
        </authorList>
    </citation>
    <scope>NUCLEOTIDE SEQUENCE [LARGE SCALE GENOMIC DNA]</scope>
    <source>
        <strain evidence="7 8">JCM 15503</strain>
    </source>
</reference>
<dbReference type="RefSeq" id="WP_231010128.1">
    <property type="nucleotide sequence ID" value="NZ_BAAAEW010000047.1"/>
</dbReference>
<dbReference type="PANTHER" id="PTHR33751">
    <property type="entry name" value="CBB3-TYPE CYTOCHROME C OXIDASE SUBUNIT FIXP"/>
    <property type="match status" value="1"/>
</dbReference>
<dbReference type="InterPro" id="IPR024167">
    <property type="entry name" value="Cytochrome_c4-like"/>
</dbReference>
<dbReference type="Gene3D" id="1.10.760.10">
    <property type="entry name" value="Cytochrome c-like domain"/>
    <property type="match status" value="2"/>
</dbReference>
<keyword evidence="5" id="KW-0732">Signal</keyword>
<evidence type="ECO:0000259" key="6">
    <source>
        <dbReference type="PROSITE" id="PS51007"/>
    </source>
</evidence>
<keyword evidence="2 4" id="KW-0479">Metal-binding</keyword>
<accession>A0ABN1KKA6</accession>